<dbReference type="PANTHER" id="PTHR43622:SF7">
    <property type="entry name" value="3-DEHYDROQUINATE SYNTHASE, CHLOROPLASTIC"/>
    <property type="match status" value="1"/>
</dbReference>
<evidence type="ECO:0000256" key="1">
    <source>
        <dbReference type="ARBA" id="ARBA00001393"/>
    </source>
</evidence>
<name>A0ABT4BSJ9_9FIRM</name>
<dbReference type="PIRSF" id="PIRSF001455">
    <property type="entry name" value="DHQ_synth"/>
    <property type="match status" value="1"/>
</dbReference>
<dbReference type="Proteomes" id="UP001082703">
    <property type="component" value="Unassembled WGS sequence"/>
</dbReference>
<evidence type="ECO:0000256" key="14">
    <source>
        <dbReference type="ARBA" id="ARBA00023141"/>
    </source>
</evidence>
<keyword evidence="14 17" id="KW-0057">Aromatic amino acid biosynthesis</keyword>
<keyword evidence="8 17" id="KW-0963">Cytoplasm</keyword>
<feature type="domain" description="3-dehydroquinate synthase N-terminal" evidence="18">
    <location>
        <begin position="69"/>
        <end position="177"/>
    </location>
</feature>
<feature type="binding site" evidence="17">
    <location>
        <position position="185"/>
    </location>
    <ligand>
        <name>Zn(2+)</name>
        <dbReference type="ChEBI" id="CHEBI:29105"/>
    </ligand>
</feature>
<dbReference type="Gene3D" id="3.40.50.1970">
    <property type="match status" value="1"/>
</dbReference>
<feature type="binding site" evidence="17">
    <location>
        <begin position="106"/>
        <end position="110"/>
    </location>
    <ligand>
        <name>NAD(+)</name>
        <dbReference type="ChEBI" id="CHEBI:57540"/>
    </ligand>
</feature>
<dbReference type="InterPro" id="IPR030963">
    <property type="entry name" value="DHQ_synth_fam"/>
</dbReference>
<dbReference type="NCBIfam" id="TIGR01357">
    <property type="entry name" value="aroB"/>
    <property type="match status" value="1"/>
</dbReference>
<keyword evidence="11 17" id="KW-0547">Nucleotide-binding</keyword>
<keyword evidence="16 17" id="KW-0170">Cobalt</keyword>
<comment type="cofactor">
    <cofactor evidence="17">
        <name>Co(2+)</name>
        <dbReference type="ChEBI" id="CHEBI:48828"/>
    </cofactor>
    <cofactor evidence="17">
        <name>Zn(2+)</name>
        <dbReference type="ChEBI" id="CHEBI:29105"/>
    </cofactor>
    <text evidence="17">Binds 1 divalent metal cation per subunit. Can use either Co(2+) or Zn(2+).</text>
</comment>
<evidence type="ECO:0000256" key="9">
    <source>
        <dbReference type="ARBA" id="ARBA00022605"/>
    </source>
</evidence>
<keyword evidence="9 17" id="KW-0028">Amino-acid biosynthesis</keyword>
<evidence type="ECO:0000313" key="20">
    <source>
        <dbReference type="EMBL" id="MCY1713872.1"/>
    </source>
</evidence>
<comment type="pathway">
    <text evidence="4 17">Metabolic intermediate biosynthesis; chorismate biosynthesis; chorismate from D-erythrose 4-phosphate and phosphoenolpyruvate: step 2/7.</text>
</comment>
<dbReference type="InterPro" id="IPR030960">
    <property type="entry name" value="DHQS/DOIS_N"/>
</dbReference>
<evidence type="ECO:0000256" key="10">
    <source>
        <dbReference type="ARBA" id="ARBA00022723"/>
    </source>
</evidence>
<dbReference type="RefSeq" id="WP_268057917.1">
    <property type="nucleotide sequence ID" value="NZ_JAPOHA010000005.1"/>
</dbReference>
<feature type="binding site" evidence="17">
    <location>
        <position position="259"/>
    </location>
    <ligand>
        <name>Zn(2+)</name>
        <dbReference type="ChEBI" id="CHEBI:29105"/>
    </ligand>
</feature>
<dbReference type="InterPro" id="IPR016037">
    <property type="entry name" value="DHQ_synth_AroB"/>
</dbReference>
<dbReference type="HAMAP" id="MF_00110">
    <property type="entry name" value="DHQ_synthase"/>
    <property type="match status" value="1"/>
</dbReference>
<organism evidence="20 21">
    <name type="scientific">Caproiciproducens galactitolivorans</name>
    <dbReference type="NCBI Taxonomy" id="642589"/>
    <lineage>
        <taxon>Bacteria</taxon>
        <taxon>Bacillati</taxon>
        <taxon>Bacillota</taxon>
        <taxon>Clostridia</taxon>
        <taxon>Eubacteriales</taxon>
        <taxon>Acutalibacteraceae</taxon>
        <taxon>Caproiciproducens</taxon>
    </lineage>
</organism>
<keyword evidence="13 17" id="KW-0520">NAD</keyword>
<comment type="cofactor">
    <cofactor evidence="2 17">
        <name>NAD(+)</name>
        <dbReference type="ChEBI" id="CHEBI:57540"/>
    </cofactor>
</comment>
<dbReference type="EC" id="4.2.3.4" evidence="6 17"/>
<keyword evidence="10 17" id="KW-0479">Metal-binding</keyword>
<keyword evidence="15 17" id="KW-0456">Lyase</keyword>
<evidence type="ECO:0000256" key="16">
    <source>
        <dbReference type="ARBA" id="ARBA00023285"/>
    </source>
</evidence>
<evidence type="ECO:0000256" key="5">
    <source>
        <dbReference type="ARBA" id="ARBA00005412"/>
    </source>
</evidence>
<evidence type="ECO:0000256" key="17">
    <source>
        <dbReference type="HAMAP-Rule" id="MF_00110"/>
    </source>
</evidence>
<evidence type="ECO:0000256" key="7">
    <source>
        <dbReference type="ARBA" id="ARBA00017684"/>
    </source>
</evidence>
<evidence type="ECO:0000256" key="12">
    <source>
        <dbReference type="ARBA" id="ARBA00022833"/>
    </source>
</evidence>
<evidence type="ECO:0000256" key="13">
    <source>
        <dbReference type="ARBA" id="ARBA00023027"/>
    </source>
</evidence>
<dbReference type="Pfam" id="PF24621">
    <property type="entry name" value="DHQS_C"/>
    <property type="match status" value="1"/>
</dbReference>
<comment type="similarity">
    <text evidence="5 17">Belongs to the sugar phosphate cyclases superfamily. Dehydroquinate synthase family.</text>
</comment>
<feature type="binding site" evidence="17">
    <location>
        <position position="242"/>
    </location>
    <ligand>
        <name>Zn(2+)</name>
        <dbReference type="ChEBI" id="CHEBI:29105"/>
    </ligand>
</feature>
<evidence type="ECO:0000259" key="18">
    <source>
        <dbReference type="Pfam" id="PF01761"/>
    </source>
</evidence>
<evidence type="ECO:0000256" key="6">
    <source>
        <dbReference type="ARBA" id="ARBA00013031"/>
    </source>
</evidence>
<evidence type="ECO:0000256" key="3">
    <source>
        <dbReference type="ARBA" id="ARBA00004496"/>
    </source>
</evidence>
<proteinExistence type="inferred from homology"/>
<dbReference type="CDD" id="cd08195">
    <property type="entry name" value="DHQS"/>
    <property type="match status" value="1"/>
</dbReference>
<feature type="domain" description="3-dehydroquinate synthase C-terminal" evidence="19">
    <location>
        <begin position="182"/>
        <end position="318"/>
    </location>
</feature>
<accession>A0ABT4BSJ9</accession>
<feature type="binding site" evidence="17">
    <location>
        <position position="143"/>
    </location>
    <ligand>
        <name>NAD(+)</name>
        <dbReference type="ChEBI" id="CHEBI:57540"/>
    </ligand>
</feature>
<feature type="binding site" evidence="17">
    <location>
        <begin position="130"/>
        <end position="131"/>
    </location>
    <ligand>
        <name>NAD(+)</name>
        <dbReference type="ChEBI" id="CHEBI:57540"/>
    </ligand>
</feature>
<protein>
    <recommendedName>
        <fullName evidence="7 17">3-dehydroquinate synthase</fullName>
        <shortName evidence="17">DHQS</shortName>
        <ecNumber evidence="6 17">4.2.3.4</ecNumber>
    </recommendedName>
</protein>
<dbReference type="PANTHER" id="PTHR43622">
    <property type="entry name" value="3-DEHYDROQUINATE SYNTHASE"/>
    <property type="match status" value="1"/>
</dbReference>
<dbReference type="Gene3D" id="1.20.1090.10">
    <property type="entry name" value="Dehydroquinate synthase-like - alpha domain"/>
    <property type="match status" value="1"/>
</dbReference>
<comment type="function">
    <text evidence="17">Catalyzes the conversion of 3-deoxy-D-arabino-heptulosonate 7-phosphate (DAHP) to dehydroquinate (DHQ).</text>
</comment>
<evidence type="ECO:0000259" key="19">
    <source>
        <dbReference type="Pfam" id="PF24621"/>
    </source>
</evidence>
<evidence type="ECO:0000313" key="21">
    <source>
        <dbReference type="Proteomes" id="UP001082703"/>
    </source>
</evidence>
<comment type="subcellular location">
    <subcellularLocation>
        <location evidence="3 17">Cytoplasm</location>
    </subcellularLocation>
</comment>
<sequence length="352" mass="38641">MKELTVNTSRSYKIRIERGCIGETGDFAKQLFKPGSKAVLVSDSNVFPLYGERVKRSLETAGFSVRAFSFPAGEESKQLSSVAQIYAECAEHRLTRSDFLVALGGGVTGDMAGFAAATYLRGIPFIQIPTSLLAQIDSSVGGKTAVDLPQGKNLVGAFHQPRLVLIDPDTLETLPPHFLSDGMAEAIKYGCIKSRELFDMICKEDIHQNMEELIYRCVDIKREVVERDEFDTGERMLLNFGHTFGHALEKLYGFGKLSHGEAVGIGMVMMAKCGEGMGITKPGTTNEIIAALRKFQLPTSDPMPIDQILSATAFDKKNSGGMIGLILLKQIGEGFIDRIYRDRLTELTEVLE</sequence>
<evidence type="ECO:0000256" key="2">
    <source>
        <dbReference type="ARBA" id="ARBA00001911"/>
    </source>
</evidence>
<gene>
    <name evidence="17 20" type="primary">aroB</name>
    <name evidence="20" type="ORF">OUY18_06350</name>
</gene>
<comment type="catalytic activity">
    <reaction evidence="1 17">
        <text>7-phospho-2-dehydro-3-deoxy-D-arabino-heptonate = 3-dehydroquinate + phosphate</text>
        <dbReference type="Rhea" id="RHEA:21968"/>
        <dbReference type="ChEBI" id="CHEBI:32364"/>
        <dbReference type="ChEBI" id="CHEBI:43474"/>
        <dbReference type="ChEBI" id="CHEBI:58394"/>
        <dbReference type="EC" id="4.2.3.4"/>
    </reaction>
</comment>
<dbReference type="InterPro" id="IPR056179">
    <property type="entry name" value="DHQS_C"/>
</dbReference>
<comment type="caution">
    <text evidence="20">The sequence shown here is derived from an EMBL/GenBank/DDBJ whole genome shotgun (WGS) entry which is preliminary data.</text>
</comment>
<keyword evidence="12 17" id="KW-0862">Zinc</keyword>
<dbReference type="Pfam" id="PF01761">
    <property type="entry name" value="DHQ_synthase"/>
    <property type="match status" value="1"/>
</dbReference>
<dbReference type="InterPro" id="IPR050071">
    <property type="entry name" value="Dehydroquinate_synthase"/>
</dbReference>
<comment type="caution">
    <text evidence="17">Lacks conserved residue(s) required for the propagation of feature annotation.</text>
</comment>
<keyword evidence="21" id="KW-1185">Reference proteome</keyword>
<dbReference type="GO" id="GO:0003856">
    <property type="term" value="F:3-dehydroquinate synthase activity"/>
    <property type="evidence" value="ECO:0007669"/>
    <property type="project" value="UniProtKB-EC"/>
</dbReference>
<feature type="binding site" evidence="17">
    <location>
        <begin position="170"/>
        <end position="173"/>
    </location>
    <ligand>
        <name>NAD(+)</name>
        <dbReference type="ChEBI" id="CHEBI:57540"/>
    </ligand>
</feature>
<evidence type="ECO:0000256" key="15">
    <source>
        <dbReference type="ARBA" id="ARBA00023239"/>
    </source>
</evidence>
<reference evidence="20 21" key="1">
    <citation type="submission" date="2022-11" db="EMBL/GenBank/DDBJ databases">
        <authorList>
            <person name="Caiyu Z."/>
        </authorList>
    </citation>
    <scope>NUCLEOTIDE SEQUENCE [LARGE SCALE GENOMIC DNA]</scope>
    <source>
        <strain evidence="20 21">YR-4</strain>
    </source>
</reference>
<evidence type="ECO:0000256" key="8">
    <source>
        <dbReference type="ARBA" id="ARBA00022490"/>
    </source>
</evidence>
<feature type="binding site" evidence="17">
    <location>
        <position position="152"/>
    </location>
    <ligand>
        <name>NAD(+)</name>
        <dbReference type="ChEBI" id="CHEBI:57540"/>
    </ligand>
</feature>
<evidence type="ECO:0000256" key="4">
    <source>
        <dbReference type="ARBA" id="ARBA00004661"/>
    </source>
</evidence>
<dbReference type="EMBL" id="JAPOHA010000005">
    <property type="protein sequence ID" value="MCY1713872.1"/>
    <property type="molecule type" value="Genomic_DNA"/>
</dbReference>
<evidence type="ECO:0000256" key="11">
    <source>
        <dbReference type="ARBA" id="ARBA00022741"/>
    </source>
</evidence>
<dbReference type="SUPFAM" id="SSF56796">
    <property type="entry name" value="Dehydroquinate synthase-like"/>
    <property type="match status" value="1"/>
</dbReference>